<dbReference type="Proteomes" id="UP000247772">
    <property type="component" value="Unassembled WGS sequence"/>
</dbReference>
<evidence type="ECO:0000313" key="2">
    <source>
        <dbReference type="EMBL" id="PYE18363.1"/>
    </source>
</evidence>
<evidence type="ECO:0000313" key="3">
    <source>
        <dbReference type="Proteomes" id="UP000247772"/>
    </source>
</evidence>
<feature type="transmembrane region" description="Helical" evidence="1">
    <location>
        <begin position="172"/>
        <end position="199"/>
    </location>
</feature>
<evidence type="ECO:0000256" key="1">
    <source>
        <dbReference type="SAM" id="Phobius"/>
    </source>
</evidence>
<protein>
    <submittedName>
        <fullName evidence="2">Uncharacterized protein</fullName>
    </submittedName>
</protein>
<keyword evidence="1" id="KW-0812">Transmembrane</keyword>
<feature type="transmembrane region" description="Helical" evidence="1">
    <location>
        <begin position="24"/>
        <end position="47"/>
    </location>
</feature>
<accession>A0A2V4TW80</accession>
<keyword evidence="1" id="KW-0472">Membrane</keyword>
<dbReference type="AlphaFoldDB" id="A0A2V4TW80"/>
<proteinExistence type="predicted"/>
<name>A0A2V4TW80_9BURK</name>
<organism evidence="2 3">
    <name type="scientific">Paraburkholderia silvatlantica</name>
    <dbReference type="NCBI Taxonomy" id="321895"/>
    <lineage>
        <taxon>Bacteria</taxon>
        <taxon>Pseudomonadati</taxon>
        <taxon>Pseudomonadota</taxon>
        <taxon>Betaproteobacteria</taxon>
        <taxon>Burkholderiales</taxon>
        <taxon>Burkholderiaceae</taxon>
        <taxon>Paraburkholderia</taxon>
    </lineage>
</organism>
<feature type="transmembrane region" description="Helical" evidence="1">
    <location>
        <begin position="98"/>
        <end position="121"/>
    </location>
</feature>
<feature type="transmembrane region" description="Helical" evidence="1">
    <location>
        <begin position="307"/>
        <end position="329"/>
    </location>
</feature>
<reference evidence="2 3" key="1">
    <citation type="submission" date="2018-06" db="EMBL/GenBank/DDBJ databases">
        <title>Genomic Encyclopedia of Type Strains, Phase IV (KMG-V): Genome sequencing to study the core and pangenomes of soil and plant-associated prokaryotes.</title>
        <authorList>
            <person name="Whitman W."/>
        </authorList>
    </citation>
    <scope>NUCLEOTIDE SEQUENCE [LARGE SCALE GENOMIC DNA]</scope>
    <source>
        <strain evidence="2 3">SRCL-318</strain>
    </source>
</reference>
<sequence>MIRLEADSVVNCFSSNINMTLTDFIAVVSVPLSLLAGGAGIFVGIGLSNKEERLKTIKGLQAKDFGQKKIQFAINTWSNIFESFFGSRYLSRRQLLSIPVYTVVMSIVFFATWIAWIYLLQNPEHKLGPLPIAVRLALSDFYGQGILACIVTDVIAIQLTKFSLRRLNESGLFSAGFVISYLINLVVCFFIFTVIVFMFRVEDMVRLYMQAAPHDPMPVVPYTPFDYIGSSIDLFHLETTIYATSRGWFSMYFMPQSVILYCAIATQSTLLFMIVASGLFQASQLSKIFLLSAVRGMGTPRANANGLVVFFVASLFGIAIGLMVIFWLVKEVI</sequence>
<keyword evidence="1" id="KW-1133">Transmembrane helix</keyword>
<gene>
    <name evidence="2" type="ORF">C7410_12265</name>
</gene>
<feature type="transmembrane region" description="Helical" evidence="1">
    <location>
        <begin position="258"/>
        <end position="280"/>
    </location>
</feature>
<dbReference type="EMBL" id="QJSQ01000022">
    <property type="protein sequence ID" value="PYE18363.1"/>
    <property type="molecule type" value="Genomic_DNA"/>
</dbReference>
<comment type="caution">
    <text evidence="2">The sequence shown here is derived from an EMBL/GenBank/DDBJ whole genome shotgun (WGS) entry which is preliminary data.</text>
</comment>